<keyword evidence="1" id="KW-0646">Protease inhibitor</keyword>
<dbReference type="PANTHER" id="PTHR11461:SF204">
    <property type="entry name" value="SERPIN B6"/>
    <property type="match status" value="1"/>
</dbReference>
<dbReference type="GO" id="GO:0005615">
    <property type="term" value="C:extracellular space"/>
    <property type="evidence" value="ECO:0007669"/>
    <property type="project" value="InterPro"/>
</dbReference>
<organism evidence="4 5">
    <name type="scientific">Cyprinus carpio</name>
    <name type="common">Common carp</name>
    <dbReference type="NCBI Taxonomy" id="7962"/>
    <lineage>
        <taxon>Eukaryota</taxon>
        <taxon>Metazoa</taxon>
        <taxon>Chordata</taxon>
        <taxon>Craniata</taxon>
        <taxon>Vertebrata</taxon>
        <taxon>Euteleostomi</taxon>
        <taxon>Actinopterygii</taxon>
        <taxon>Neopterygii</taxon>
        <taxon>Teleostei</taxon>
        <taxon>Ostariophysi</taxon>
        <taxon>Cypriniformes</taxon>
        <taxon>Cyprinidae</taxon>
        <taxon>Cyprininae</taxon>
        <taxon>Cyprinus</taxon>
    </lineage>
</organism>
<name>A0A8C1TCU9_CYPCA</name>
<protein>
    <recommendedName>
        <fullName evidence="3">Serpin domain-containing protein</fullName>
    </recommendedName>
</protein>
<feature type="domain" description="Serpin" evidence="3">
    <location>
        <begin position="7"/>
        <end position="57"/>
    </location>
</feature>
<evidence type="ECO:0000256" key="1">
    <source>
        <dbReference type="ARBA" id="ARBA00022690"/>
    </source>
</evidence>
<dbReference type="InterPro" id="IPR036186">
    <property type="entry name" value="Serpin_sf"/>
</dbReference>
<dbReference type="Proteomes" id="UP000694700">
    <property type="component" value="Unplaced"/>
</dbReference>
<dbReference type="Gene3D" id="3.30.497.10">
    <property type="entry name" value="Antithrombin, subunit I, domain 2"/>
    <property type="match status" value="1"/>
</dbReference>
<proteinExistence type="predicted"/>
<dbReference type="InterPro" id="IPR042178">
    <property type="entry name" value="Serpin_sf_1"/>
</dbReference>
<dbReference type="PANTHER" id="PTHR11461">
    <property type="entry name" value="SERINE PROTEASE INHIBITOR, SERPIN"/>
    <property type="match status" value="1"/>
</dbReference>
<evidence type="ECO:0000256" key="2">
    <source>
        <dbReference type="ARBA" id="ARBA00022900"/>
    </source>
</evidence>
<accession>A0A8C1TCU9</accession>
<sequence>MERLSAANTQFSLNLFKKISGGNASKNVFYSPISISSALAMVSLGAKGNTAAQMFKVNSHLCAFYGHAVCVESCQPSLRRAILPVC</sequence>
<evidence type="ECO:0000259" key="3">
    <source>
        <dbReference type="Pfam" id="PF00079"/>
    </source>
</evidence>
<dbReference type="GO" id="GO:0004867">
    <property type="term" value="F:serine-type endopeptidase inhibitor activity"/>
    <property type="evidence" value="ECO:0007669"/>
    <property type="project" value="UniProtKB-KW"/>
</dbReference>
<keyword evidence="2" id="KW-0722">Serine protease inhibitor</keyword>
<dbReference type="InterPro" id="IPR000215">
    <property type="entry name" value="Serpin_fam"/>
</dbReference>
<evidence type="ECO:0000313" key="4">
    <source>
        <dbReference type="Ensembl" id="ENSCCRP00015020029.1"/>
    </source>
</evidence>
<evidence type="ECO:0000313" key="5">
    <source>
        <dbReference type="Proteomes" id="UP000694700"/>
    </source>
</evidence>
<dbReference type="Ensembl" id="ENSCCRT00015020759.1">
    <property type="protein sequence ID" value="ENSCCRP00015020029.1"/>
    <property type="gene ID" value="ENSCCRG00015008697.1"/>
</dbReference>
<dbReference type="Pfam" id="PF00079">
    <property type="entry name" value="Serpin"/>
    <property type="match status" value="1"/>
</dbReference>
<dbReference type="SUPFAM" id="SSF56574">
    <property type="entry name" value="Serpins"/>
    <property type="match status" value="1"/>
</dbReference>
<dbReference type="InterPro" id="IPR023796">
    <property type="entry name" value="Serpin_dom"/>
</dbReference>
<reference evidence="4" key="1">
    <citation type="submission" date="2025-08" db="UniProtKB">
        <authorList>
            <consortium name="Ensembl"/>
        </authorList>
    </citation>
    <scope>IDENTIFICATION</scope>
</reference>
<dbReference type="AlphaFoldDB" id="A0A8C1TCU9"/>